<dbReference type="InterPro" id="IPR036890">
    <property type="entry name" value="HATPase_C_sf"/>
</dbReference>
<dbReference type="InterPro" id="IPR003661">
    <property type="entry name" value="HisK_dim/P_dom"/>
</dbReference>
<keyword evidence="4" id="KW-1003">Cell membrane</keyword>
<evidence type="ECO:0000256" key="5">
    <source>
        <dbReference type="ARBA" id="ARBA00022553"/>
    </source>
</evidence>
<dbReference type="FunFam" id="3.30.565.10:FF:000023">
    <property type="entry name" value="PAS domain-containing sensor histidine kinase"/>
    <property type="match status" value="1"/>
</dbReference>
<evidence type="ECO:0000313" key="13">
    <source>
        <dbReference type="EMBL" id="AKB59719.1"/>
    </source>
</evidence>
<dbReference type="SMART" id="SM00387">
    <property type="entry name" value="HATPase_c"/>
    <property type="match status" value="1"/>
</dbReference>
<sequence length="447" mass="49604">MKKNIDEDSGPSLKVPQSHQISAVYEDAKGLIELLVTYFKEGLEGGEYCLWFSPDKLVAEGAKNELTKAGVDVEHYLTFSQLEFLPANPLPEDLTLLASAVTELTEKGYEKTLSGEFSGFRTNFGIKNSGNSLKPCLEMCGKVIETMALEKNKNITLLYTIPLEELSGRALFELMEESNVFAKIKGKLESLRCLEENIELKNNSLKVKTDLETSNWAKNGLMVNMNHEFRTPLNSVIGFSDLLLEGAFGSLNTRQSKYVSNILISGKSLLEVISDLLDISKLEAGEKSLNYEDVDIFSLLGEVRMSLLSFASSKKVSVEVKVDSSLENIQADRTKLRQILYSLMNNAIKLTPEKKKVTVSALKKEGMLEIKVSDGGIGLSKEDHERMLMPFIHADFSTTRGYGGTGLGLYIAKNFLDLHGGNIWVESKGEKGSMFIITLPINRKEII</sequence>
<dbReference type="GO" id="GO:0000155">
    <property type="term" value="F:phosphorelay sensor kinase activity"/>
    <property type="evidence" value="ECO:0007669"/>
    <property type="project" value="InterPro"/>
</dbReference>
<evidence type="ECO:0000256" key="9">
    <source>
        <dbReference type="ARBA" id="ARBA00022840"/>
    </source>
</evidence>
<dbReference type="GeneID" id="24802306"/>
<dbReference type="EMBL" id="CP009530">
    <property type="protein sequence ID" value="AKB59719.1"/>
    <property type="molecule type" value="Genomic_DNA"/>
</dbReference>
<dbReference type="GO" id="GO:0005886">
    <property type="term" value="C:plasma membrane"/>
    <property type="evidence" value="ECO:0007669"/>
    <property type="project" value="UniProtKB-SubCell"/>
</dbReference>
<dbReference type="SUPFAM" id="SSF55874">
    <property type="entry name" value="ATPase domain of HSP90 chaperone/DNA topoisomerase II/histidine kinase"/>
    <property type="match status" value="1"/>
</dbReference>
<evidence type="ECO:0000256" key="7">
    <source>
        <dbReference type="ARBA" id="ARBA00022741"/>
    </source>
</evidence>
<keyword evidence="10" id="KW-0902">Two-component regulatory system</keyword>
<dbReference type="InterPro" id="IPR036097">
    <property type="entry name" value="HisK_dim/P_sf"/>
</dbReference>
<dbReference type="AlphaFoldDB" id="A0A0E3R7J9"/>
<evidence type="ECO:0000313" key="14">
    <source>
        <dbReference type="Proteomes" id="UP000033079"/>
    </source>
</evidence>
<dbReference type="HOGENOM" id="CLU_000445_89_2_2"/>
<dbReference type="Gene3D" id="1.10.287.130">
    <property type="match status" value="1"/>
</dbReference>
<comment type="subcellular location">
    <subcellularLocation>
        <location evidence="2">Cell membrane</location>
    </subcellularLocation>
</comment>
<accession>A0A0E3R7J9</accession>
<dbReference type="PROSITE" id="PS50109">
    <property type="entry name" value="HIS_KIN"/>
    <property type="match status" value="1"/>
</dbReference>
<dbReference type="CDD" id="cd00082">
    <property type="entry name" value="HisKA"/>
    <property type="match status" value="1"/>
</dbReference>
<dbReference type="GO" id="GO:0005524">
    <property type="term" value="F:ATP binding"/>
    <property type="evidence" value="ECO:0007669"/>
    <property type="project" value="UniProtKB-KW"/>
</dbReference>
<evidence type="ECO:0000256" key="4">
    <source>
        <dbReference type="ARBA" id="ARBA00022475"/>
    </source>
</evidence>
<dbReference type="KEGG" id="mbar:MSBR2_3203"/>
<keyword evidence="9" id="KW-0067">ATP-binding</keyword>
<dbReference type="RefSeq" id="WP_052725805.1">
    <property type="nucleotide sequence ID" value="NZ_CP009530.1"/>
</dbReference>
<comment type="catalytic activity">
    <reaction evidence="1">
        <text>ATP + protein L-histidine = ADP + protein N-phospho-L-histidine.</text>
        <dbReference type="EC" id="2.7.13.3"/>
    </reaction>
</comment>
<keyword evidence="7" id="KW-0547">Nucleotide-binding</keyword>
<keyword evidence="5" id="KW-0597">Phosphoprotein</keyword>
<organism evidence="13 14">
    <name type="scientific">Methanosarcina barkeri 227</name>
    <dbReference type="NCBI Taxonomy" id="1434106"/>
    <lineage>
        <taxon>Archaea</taxon>
        <taxon>Methanobacteriati</taxon>
        <taxon>Methanobacteriota</taxon>
        <taxon>Stenosarchaea group</taxon>
        <taxon>Methanomicrobia</taxon>
        <taxon>Methanosarcinales</taxon>
        <taxon>Methanosarcinaceae</taxon>
        <taxon>Methanosarcina</taxon>
    </lineage>
</organism>
<reference evidence="13 14" key="1">
    <citation type="submission" date="2014-07" db="EMBL/GenBank/DDBJ databases">
        <title>Methanogenic archaea and the global carbon cycle.</title>
        <authorList>
            <person name="Henriksen J.R."/>
            <person name="Luke J."/>
            <person name="Reinhart S."/>
            <person name="Benedict M.N."/>
            <person name="Youngblut N.D."/>
            <person name="Metcalf M.E."/>
            <person name="Whitaker R.J."/>
            <person name="Metcalf W.W."/>
        </authorList>
    </citation>
    <scope>NUCLEOTIDE SEQUENCE [LARGE SCALE GENOMIC DNA]</scope>
    <source>
        <strain evidence="13 14">227</strain>
    </source>
</reference>
<dbReference type="PRINTS" id="PR00344">
    <property type="entry name" value="BCTRLSENSOR"/>
</dbReference>
<dbReference type="Proteomes" id="UP000033079">
    <property type="component" value="Chromosome"/>
</dbReference>
<keyword evidence="8 13" id="KW-0418">Kinase</keyword>
<evidence type="ECO:0000256" key="2">
    <source>
        <dbReference type="ARBA" id="ARBA00004236"/>
    </source>
</evidence>
<feature type="domain" description="Histidine kinase" evidence="12">
    <location>
        <begin position="224"/>
        <end position="443"/>
    </location>
</feature>
<dbReference type="EC" id="2.7.13.3" evidence="3"/>
<name>A0A0E3R7J9_METBA</name>
<dbReference type="SUPFAM" id="SSF47384">
    <property type="entry name" value="Homodimeric domain of signal transducing histidine kinase"/>
    <property type="match status" value="1"/>
</dbReference>
<evidence type="ECO:0000256" key="11">
    <source>
        <dbReference type="ARBA" id="ARBA00023136"/>
    </source>
</evidence>
<dbReference type="InterPro" id="IPR025847">
    <property type="entry name" value="MEDS_domain"/>
</dbReference>
<dbReference type="PANTHER" id="PTHR43047">
    <property type="entry name" value="TWO-COMPONENT HISTIDINE PROTEIN KINASE"/>
    <property type="match status" value="1"/>
</dbReference>
<dbReference type="SMART" id="SM00388">
    <property type="entry name" value="HisKA"/>
    <property type="match status" value="1"/>
</dbReference>
<keyword evidence="6" id="KW-0808">Transferase</keyword>
<dbReference type="Pfam" id="PF00512">
    <property type="entry name" value="HisKA"/>
    <property type="match status" value="1"/>
</dbReference>
<gene>
    <name evidence="13" type="ORF">MSBR2_3203</name>
</gene>
<evidence type="ECO:0000256" key="3">
    <source>
        <dbReference type="ARBA" id="ARBA00012438"/>
    </source>
</evidence>
<dbReference type="InterPro" id="IPR005467">
    <property type="entry name" value="His_kinase_dom"/>
</dbReference>
<keyword evidence="11" id="KW-0472">Membrane</keyword>
<dbReference type="InterPro" id="IPR003594">
    <property type="entry name" value="HATPase_dom"/>
</dbReference>
<evidence type="ECO:0000256" key="1">
    <source>
        <dbReference type="ARBA" id="ARBA00000085"/>
    </source>
</evidence>
<evidence type="ECO:0000256" key="6">
    <source>
        <dbReference type="ARBA" id="ARBA00022679"/>
    </source>
</evidence>
<evidence type="ECO:0000256" key="8">
    <source>
        <dbReference type="ARBA" id="ARBA00022777"/>
    </source>
</evidence>
<dbReference type="Pfam" id="PF14417">
    <property type="entry name" value="MEDS"/>
    <property type="match status" value="1"/>
</dbReference>
<dbReference type="InterPro" id="IPR004358">
    <property type="entry name" value="Sig_transdc_His_kin-like_C"/>
</dbReference>
<evidence type="ECO:0000256" key="10">
    <source>
        <dbReference type="ARBA" id="ARBA00023012"/>
    </source>
</evidence>
<dbReference type="PANTHER" id="PTHR43047:SF72">
    <property type="entry name" value="OSMOSENSING HISTIDINE PROTEIN KINASE SLN1"/>
    <property type="match status" value="1"/>
</dbReference>
<evidence type="ECO:0000259" key="12">
    <source>
        <dbReference type="PROSITE" id="PS50109"/>
    </source>
</evidence>
<protein>
    <recommendedName>
        <fullName evidence="3">histidine kinase</fullName>
        <ecNumber evidence="3">2.7.13.3</ecNumber>
    </recommendedName>
</protein>
<dbReference type="GO" id="GO:0009927">
    <property type="term" value="F:histidine phosphotransfer kinase activity"/>
    <property type="evidence" value="ECO:0007669"/>
    <property type="project" value="TreeGrafter"/>
</dbReference>
<proteinExistence type="predicted"/>
<dbReference type="PATRIC" id="fig|1434106.5.peg.4066"/>
<dbReference type="Gene3D" id="3.30.565.10">
    <property type="entry name" value="Histidine kinase-like ATPase, C-terminal domain"/>
    <property type="match status" value="1"/>
</dbReference>
<dbReference type="Pfam" id="PF02518">
    <property type="entry name" value="HATPase_c"/>
    <property type="match status" value="1"/>
</dbReference>